<dbReference type="InterPro" id="IPR029016">
    <property type="entry name" value="GAF-like_dom_sf"/>
</dbReference>
<evidence type="ECO:0000256" key="2">
    <source>
        <dbReference type="ARBA" id="ARBA00023015"/>
    </source>
</evidence>
<dbReference type="Proteomes" id="UP000042997">
    <property type="component" value="Unassembled WGS sequence"/>
</dbReference>
<proteinExistence type="predicted"/>
<evidence type="ECO:0000256" key="4">
    <source>
        <dbReference type="ARBA" id="ARBA00023163"/>
    </source>
</evidence>
<dbReference type="PANTHER" id="PTHR30136">
    <property type="entry name" value="HELIX-TURN-HELIX TRANSCRIPTIONAL REGULATOR, ICLR FAMILY"/>
    <property type="match status" value="1"/>
</dbReference>
<dbReference type="Pfam" id="PF09339">
    <property type="entry name" value="HTH_IclR"/>
    <property type="match status" value="1"/>
</dbReference>
<dbReference type="EMBL" id="CCSD01000112">
    <property type="protein sequence ID" value="CDZ92495.1"/>
    <property type="molecule type" value="Genomic_DNA"/>
</dbReference>
<accession>A0A098BW92</accession>
<evidence type="ECO:0000256" key="5">
    <source>
        <dbReference type="ARBA" id="ARBA00058938"/>
    </source>
</evidence>
<dbReference type="PROSITE" id="PS51078">
    <property type="entry name" value="ICLR_ED"/>
    <property type="match status" value="1"/>
</dbReference>
<organism evidence="7 8">
    <name type="scientific">Rhodococcus ruber</name>
    <dbReference type="NCBI Taxonomy" id="1830"/>
    <lineage>
        <taxon>Bacteria</taxon>
        <taxon>Bacillati</taxon>
        <taxon>Actinomycetota</taxon>
        <taxon>Actinomycetes</taxon>
        <taxon>Mycobacteriales</taxon>
        <taxon>Nocardiaceae</taxon>
        <taxon>Rhodococcus</taxon>
    </lineage>
</organism>
<dbReference type="PROSITE" id="PS51077">
    <property type="entry name" value="HTH_ICLR"/>
    <property type="match status" value="1"/>
</dbReference>
<dbReference type="GO" id="GO:0003700">
    <property type="term" value="F:DNA-binding transcription factor activity"/>
    <property type="evidence" value="ECO:0007669"/>
    <property type="project" value="TreeGrafter"/>
</dbReference>
<keyword evidence="2" id="KW-0805">Transcription regulation</keyword>
<dbReference type="SUPFAM" id="SSF55781">
    <property type="entry name" value="GAF domain-like"/>
    <property type="match status" value="1"/>
</dbReference>
<dbReference type="GO" id="GO:0003677">
    <property type="term" value="F:DNA binding"/>
    <property type="evidence" value="ECO:0007669"/>
    <property type="project" value="UniProtKB-KW"/>
</dbReference>
<dbReference type="AlphaFoldDB" id="A0A098BW92"/>
<sequence>MAEDPRPGLRCRTVSAPDDRATSASLLGRAFEILGVFTQSRRSMTLSELARGSGLPKSTTHRLLAMLQEVGAVERIDDRYQVGLRLFSVGICSAEVELRDAALPFLERIHRATRQTVNLAVLRGHDVVYLAKTTGGATPTPASVGGRLPAHATAVGKALLAHTPVDPDGSRSHPLVPRTPATIVRPDDLHACLEGVRLRGHAIDREEAAKGLACIAVPVLVGGEAIAAISVAFPSGYGSGEQLVSPLREASAAIGRSLGARYASA</sequence>
<protein>
    <recommendedName>
        <fullName evidence="6">Glycerol operon regulatory protein</fullName>
    </recommendedName>
</protein>
<gene>
    <name evidence="7" type="ORF">RHRU231_960024</name>
</gene>
<keyword evidence="3" id="KW-0238">DNA-binding</keyword>
<dbReference type="SUPFAM" id="SSF46785">
    <property type="entry name" value="Winged helix' DNA-binding domain"/>
    <property type="match status" value="1"/>
</dbReference>
<dbReference type="eggNOG" id="COG1414">
    <property type="taxonomic scope" value="Bacteria"/>
</dbReference>
<dbReference type="GO" id="GO:0045892">
    <property type="term" value="P:negative regulation of DNA-templated transcription"/>
    <property type="evidence" value="ECO:0007669"/>
    <property type="project" value="TreeGrafter"/>
</dbReference>
<evidence type="ECO:0000313" key="7">
    <source>
        <dbReference type="EMBL" id="CDZ92495.1"/>
    </source>
</evidence>
<dbReference type="RefSeq" id="WP_225223460.1">
    <property type="nucleotide sequence ID" value="NZ_CP023714.1"/>
</dbReference>
<comment type="function">
    <text evidence="5">May be an activator protein for the gylABX operon.</text>
</comment>
<dbReference type="InterPro" id="IPR036388">
    <property type="entry name" value="WH-like_DNA-bd_sf"/>
</dbReference>
<dbReference type="InterPro" id="IPR014757">
    <property type="entry name" value="Tscrpt_reg_IclR_C"/>
</dbReference>
<reference evidence="7 8" key="1">
    <citation type="journal article" date="2014" name="Genome Announc.">
        <title>Draft Genome Sequence of Propane- and Butane-Oxidizing Actinobacterium Rhodococcus ruber IEGM 231.</title>
        <authorList>
            <person name="Ivshina I.B."/>
            <person name="Kuyukina M.S."/>
            <person name="Krivoruchko A.V."/>
            <person name="Barbe V."/>
            <person name="Fischer C."/>
        </authorList>
    </citation>
    <scope>NUCLEOTIDE SEQUENCE [LARGE SCALE GENOMIC DNA]</scope>
</reference>
<evidence type="ECO:0000256" key="6">
    <source>
        <dbReference type="ARBA" id="ARBA00070406"/>
    </source>
</evidence>
<dbReference type="Gene3D" id="3.30.450.40">
    <property type="match status" value="1"/>
</dbReference>
<dbReference type="FunFam" id="1.10.10.10:FF:000056">
    <property type="entry name" value="IclR family transcriptional regulator"/>
    <property type="match status" value="1"/>
</dbReference>
<dbReference type="GO" id="GO:0006071">
    <property type="term" value="P:glycerol metabolic process"/>
    <property type="evidence" value="ECO:0007669"/>
    <property type="project" value="UniProtKB-KW"/>
</dbReference>
<dbReference type="Pfam" id="PF01614">
    <property type="entry name" value="IclR_C"/>
    <property type="match status" value="1"/>
</dbReference>
<keyword evidence="1" id="KW-0319">Glycerol metabolism</keyword>
<dbReference type="InterPro" id="IPR005471">
    <property type="entry name" value="Tscrpt_reg_IclR_N"/>
</dbReference>
<dbReference type="SMART" id="SM00346">
    <property type="entry name" value="HTH_ICLR"/>
    <property type="match status" value="1"/>
</dbReference>
<name>A0A098BW92_9NOCA</name>
<dbReference type="InterPro" id="IPR050707">
    <property type="entry name" value="HTH_MetabolicPath_Reg"/>
</dbReference>
<evidence type="ECO:0000256" key="3">
    <source>
        <dbReference type="ARBA" id="ARBA00023125"/>
    </source>
</evidence>
<dbReference type="PANTHER" id="PTHR30136:SF24">
    <property type="entry name" value="HTH-TYPE TRANSCRIPTIONAL REPRESSOR ALLR"/>
    <property type="match status" value="1"/>
</dbReference>
<dbReference type="Gene3D" id="1.10.10.10">
    <property type="entry name" value="Winged helix-like DNA-binding domain superfamily/Winged helix DNA-binding domain"/>
    <property type="match status" value="1"/>
</dbReference>
<keyword evidence="4" id="KW-0804">Transcription</keyword>
<evidence type="ECO:0000256" key="1">
    <source>
        <dbReference type="ARBA" id="ARBA00022798"/>
    </source>
</evidence>
<evidence type="ECO:0000313" key="8">
    <source>
        <dbReference type="Proteomes" id="UP000042997"/>
    </source>
</evidence>
<dbReference type="InterPro" id="IPR036390">
    <property type="entry name" value="WH_DNA-bd_sf"/>
</dbReference>